<proteinExistence type="predicted"/>
<evidence type="ECO:0000313" key="1">
    <source>
        <dbReference type="EMBL" id="CAG8797318.1"/>
    </source>
</evidence>
<dbReference type="EMBL" id="CAJVQC010057198">
    <property type="protein sequence ID" value="CAG8797318.1"/>
    <property type="molecule type" value="Genomic_DNA"/>
</dbReference>
<sequence>QEANKEECDFLLKEIENLQEQKEQLISKIREQIMAEEETSQNIVVEIRPHAGGKEAELFVGDLYQMYESFAKEKAGVHRVQRVPRTERKGRVHTSTASVVILPEAQDINLSIRDQDLKIETYSSGGPGGQHANKTASAVRVFHIPTKTMATSQDGRDQRINLKRAMSVLKARILEKLQTEKAKEVGNLRSSAIGTAERSEKIRTYN</sequence>
<evidence type="ECO:0000313" key="2">
    <source>
        <dbReference type="Proteomes" id="UP000789920"/>
    </source>
</evidence>
<gene>
    <name evidence="1" type="ORF">RPERSI_LOCUS20324</name>
</gene>
<feature type="non-terminal residue" evidence="1">
    <location>
        <position position="1"/>
    </location>
</feature>
<accession>A0ACA9RL08</accession>
<reference evidence="1" key="1">
    <citation type="submission" date="2021-06" db="EMBL/GenBank/DDBJ databases">
        <authorList>
            <person name="Kallberg Y."/>
            <person name="Tangrot J."/>
            <person name="Rosling A."/>
        </authorList>
    </citation>
    <scope>NUCLEOTIDE SEQUENCE</scope>
    <source>
        <strain evidence="1">MA461A</strain>
    </source>
</reference>
<comment type="caution">
    <text evidence="1">The sequence shown here is derived from an EMBL/GenBank/DDBJ whole genome shotgun (WGS) entry which is preliminary data.</text>
</comment>
<organism evidence="1 2">
    <name type="scientific">Racocetra persica</name>
    <dbReference type="NCBI Taxonomy" id="160502"/>
    <lineage>
        <taxon>Eukaryota</taxon>
        <taxon>Fungi</taxon>
        <taxon>Fungi incertae sedis</taxon>
        <taxon>Mucoromycota</taxon>
        <taxon>Glomeromycotina</taxon>
        <taxon>Glomeromycetes</taxon>
        <taxon>Diversisporales</taxon>
        <taxon>Gigasporaceae</taxon>
        <taxon>Racocetra</taxon>
    </lineage>
</organism>
<protein>
    <submittedName>
        <fullName evidence="1">19109_t:CDS:1</fullName>
    </submittedName>
</protein>
<keyword evidence="2" id="KW-1185">Reference proteome</keyword>
<name>A0ACA9RL08_9GLOM</name>
<dbReference type="Proteomes" id="UP000789920">
    <property type="component" value="Unassembled WGS sequence"/>
</dbReference>